<proteinExistence type="inferred from homology"/>
<dbReference type="GO" id="GO:0004550">
    <property type="term" value="F:nucleoside diphosphate kinase activity"/>
    <property type="evidence" value="ECO:0007669"/>
    <property type="project" value="UniProtKB-UniRule"/>
</dbReference>
<dbReference type="GO" id="GO:0006241">
    <property type="term" value="P:CTP biosynthetic process"/>
    <property type="evidence" value="ECO:0007669"/>
    <property type="project" value="UniProtKB-UniRule"/>
</dbReference>
<evidence type="ECO:0000256" key="12">
    <source>
        <dbReference type="HAMAP-Rule" id="MF_00451"/>
    </source>
</evidence>
<dbReference type="Pfam" id="PF00334">
    <property type="entry name" value="NDK"/>
    <property type="match status" value="1"/>
</dbReference>
<comment type="cofactor">
    <cofactor evidence="1 12">
        <name>Mg(2+)</name>
        <dbReference type="ChEBI" id="CHEBI:18420"/>
    </cofactor>
</comment>
<protein>
    <recommendedName>
        <fullName evidence="4 12">Nucleoside diphosphate kinase</fullName>
        <shortName evidence="12">NDK</shortName>
        <shortName evidence="12">NDP kinase</shortName>
        <ecNumber evidence="3 12">2.7.4.6</ecNumber>
    </recommendedName>
    <alternativeName>
        <fullName evidence="12">Nucleoside-2-P kinase</fullName>
    </alternativeName>
</protein>
<evidence type="ECO:0000256" key="11">
    <source>
        <dbReference type="ARBA" id="ARBA00023080"/>
    </source>
</evidence>
<name>A0A1G1VKP2_9BACT</name>
<comment type="function">
    <text evidence="12">Major role in the synthesis of nucleoside triphosphates other than ATP. The ATP gamma phosphate is transferred to the NDP beta phosphate via a ping-pong mechanism, using a phosphorylated active-site intermediate.</text>
</comment>
<reference evidence="16 17" key="1">
    <citation type="journal article" date="2016" name="Nat. Commun.">
        <title>Thousands of microbial genomes shed light on interconnected biogeochemical processes in an aquifer system.</title>
        <authorList>
            <person name="Anantharaman K."/>
            <person name="Brown C.T."/>
            <person name="Hug L.A."/>
            <person name="Sharon I."/>
            <person name="Castelle C.J."/>
            <person name="Probst A.J."/>
            <person name="Thomas B.C."/>
            <person name="Singh A."/>
            <person name="Wilkins M.J."/>
            <person name="Karaoz U."/>
            <person name="Brodie E.L."/>
            <person name="Williams K.H."/>
            <person name="Hubbard S.S."/>
            <person name="Banfield J.F."/>
        </authorList>
    </citation>
    <scope>NUCLEOTIDE SEQUENCE [LARGE SCALE GENOMIC DNA]</scope>
</reference>
<evidence type="ECO:0000256" key="1">
    <source>
        <dbReference type="ARBA" id="ARBA00001946"/>
    </source>
</evidence>
<keyword evidence="10 12" id="KW-0460">Magnesium</keyword>
<dbReference type="AlphaFoldDB" id="A0A1G1VKP2"/>
<dbReference type="SMART" id="SM00562">
    <property type="entry name" value="NDK"/>
    <property type="match status" value="1"/>
</dbReference>
<dbReference type="GO" id="GO:0046872">
    <property type="term" value="F:metal ion binding"/>
    <property type="evidence" value="ECO:0007669"/>
    <property type="project" value="UniProtKB-KW"/>
</dbReference>
<comment type="caution">
    <text evidence="16">The sequence shown here is derived from an EMBL/GenBank/DDBJ whole genome shotgun (WGS) entry which is preliminary data.</text>
</comment>
<dbReference type="Gene3D" id="3.30.70.141">
    <property type="entry name" value="Nucleoside diphosphate kinase-like domain"/>
    <property type="match status" value="1"/>
</dbReference>
<feature type="binding site" evidence="12 13">
    <location>
        <position position="57"/>
    </location>
    <ligand>
        <name>ATP</name>
        <dbReference type="ChEBI" id="CHEBI:30616"/>
    </ligand>
</feature>
<dbReference type="EMBL" id="MHCH01000054">
    <property type="protein sequence ID" value="OGY15951.1"/>
    <property type="molecule type" value="Genomic_DNA"/>
</dbReference>
<keyword evidence="5 12" id="KW-0808">Transferase</keyword>
<feature type="domain" description="Nucleoside diphosphate kinase-like" evidence="15">
    <location>
        <begin position="1"/>
        <end position="138"/>
    </location>
</feature>
<dbReference type="PRINTS" id="PR01243">
    <property type="entry name" value="NUCDPKINASE"/>
</dbReference>
<evidence type="ECO:0000256" key="8">
    <source>
        <dbReference type="ARBA" id="ARBA00022777"/>
    </source>
</evidence>
<feature type="binding site" evidence="12 13">
    <location>
        <position position="112"/>
    </location>
    <ligand>
        <name>ATP</name>
        <dbReference type="ChEBI" id="CHEBI:30616"/>
    </ligand>
</feature>
<evidence type="ECO:0000256" key="9">
    <source>
        <dbReference type="ARBA" id="ARBA00022840"/>
    </source>
</evidence>
<evidence type="ECO:0000256" key="3">
    <source>
        <dbReference type="ARBA" id="ARBA00012966"/>
    </source>
</evidence>
<dbReference type="FunFam" id="3.30.70.141:FF:000003">
    <property type="entry name" value="Nucleoside diphosphate kinase"/>
    <property type="match status" value="1"/>
</dbReference>
<dbReference type="EC" id="2.7.4.6" evidence="3 12"/>
<keyword evidence="9 12" id="KW-0067">ATP-binding</keyword>
<keyword evidence="8 12" id="KW-0418">Kinase</keyword>
<dbReference type="GO" id="GO:0006183">
    <property type="term" value="P:GTP biosynthetic process"/>
    <property type="evidence" value="ECO:0007669"/>
    <property type="project" value="UniProtKB-UniRule"/>
</dbReference>
<dbReference type="PANTHER" id="PTHR11349">
    <property type="entry name" value="NUCLEOSIDE DIPHOSPHATE KINASE"/>
    <property type="match status" value="1"/>
</dbReference>
<feature type="binding site" evidence="12 13">
    <location>
        <position position="102"/>
    </location>
    <ligand>
        <name>ATP</name>
        <dbReference type="ChEBI" id="CHEBI:30616"/>
    </ligand>
</feature>
<keyword evidence="12" id="KW-0963">Cytoplasm</keyword>
<dbReference type="SUPFAM" id="SSF54919">
    <property type="entry name" value="Nucleoside diphosphate kinase, NDK"/>
    <property type="match status" value="1"/>
</dbReference>
<keyword evidence="6 12" id="KW-0479">Metal-binding</keyword>
<feature type="active site" description="Pros-phosphohistidine intermediate" evidence="12 13">
    <location>
        <position position="115"/>
    </location>
</feature>
<gene>
    <name evidence="12" type="primary">ndk</name>
    <name evidence="16" type="ORF">A2784_00770</name>
</gene>
<evidence type="ECO:0000256" key="2">
    <source>
        <dbReference type="ARBA" id="ARBA00008142"/>
    </source>
</evidence>
<evidence type="ECO:0000256" key="14">
    <source>
        <dbReference type="RuleBase" id="RU004011"/>
    </source>
</evidence>
<feature type="binding site" evidence="12 13">
    <location>
        <position position="9"/>
    </location>
    <ligand>
        <name>ATP</name>
        <dbReference type="ChEBI" id="CHEBI:30616"/>
    </ligand>
</feature>
<feature type="binding site" evidence="12 13">
    <location>
        <position position="91"/>
    </location>
    <ligand>
        <name>ATP</name>
        <dbReference type="ChEBI" id="CHEBI:30616"/>
    </ligand>
</feature>
<dbReference type="STRING" id="1797589.A2784_00770"/>
<evidence type="ECO:0000256" key="7">
    <source>
        <dbReference type="ARBA" id="ARBA00022741"/>
    </source>
</evidence>
<evidence type="ECO:0000313" key="17">
    <source>
        <dbReference type="Proteomes" id="UP000177324"/>
    </source>
</evidence>
<evidence type="ECO:0000259" key="15">
    <source>
        <dbReference type="SMART" id="SM00562"/>
    </source>
</evidence>
<dbReference type="NCBIfam" id="NF001908">
    <property type="entry name" value="PRK00668.1"/>
    <property type="match status" value="1"/>
</dbReference>
<dbReference type="InterPro" id="IPR034907">
    <property type="entry name" value="NDK-like_dom"/>
</dbReference>
<sequence length="155" mass="17552">MQRSVVLVKPDGLQRGLVGEIIHRFERKGLKLVGLKMVRLTDEVLDEWYAHHRDKDFFADLKWFMQSAPVVAMVWEGMEAVATVRKLCGVTAGRQAEGGSIRGDFAMSTQMNLIHAADSEATAKKELGLLFKDEEMFNYEMSGLPWMYGKQELGQ</sequence>
<dbReference type="CDD" id="cd04413">
    <property type="entry name" value="NDPk_I"/>
    <property type="match status" value="1"/>
</dbReference>
<keyword evidence="7 12" id="KW-0547">Nucleotide-binding</keyword>
<evidence type="ECO:0000256" key="4">
    <source>
        <dbReference type="ARBA" id="ARBA00017632"/>
    </source>
</evidence>
<evidence type="ECO:0000313" key="16">
    <source>
        <dbReference type="EMBL" id="OGY15951.1"/>
    </source>
</evidence>
<comment type="catalytic activity">
    <reaction evidence="12">
        <text>a ribonucleoside 5'-diphosphate + ATP = a ribonucleoside 5'-triphosphate + ADP</text>
        <dbReference type="Rhea" id="RHEA:18113"/>
        <dbReference type="ChEBI" id="CHEBI:30616"/>
        <dbReference type="ChEBI" id="CHEBI:57930"/>
        <dbReference type="ChEBI" id="CHEBI:61557"/>
        <dbReference type="ChEBI" id="CHEBI:456216"/>
        <dbReference type="EC" id="2.7.4.6"/>
    </reaction>
</comment>
<comment type="catalytic activity">
    <reaction evidence="12">
        <text>a 2'-deoxyribonucleoside 5'-diphosphate + ATP = a 2'-deoxyribonucleoside 5'-triphosphate + ADP</text>
        <dbReference type="Rhea" id="RHEA:44640"/>
        <dbReference type="ChEBI" id="CHEBI:30616"/>
        <dbReference type="ChEBI" id="CHEBI:61560"/>
        <dbReference type="ChEBI" id="CHEBI:73316"/>
        <dbReference type="ChEBI" id="CHEBI:456216"/>
        <dbReference type="EC" id="2.7.4.6"/>
    </reaction>
</comment>
<comment type="subunit">
    <text evidence="12">Homotetramer.</text>
</comment>
<evidence type="ECO:0000256" key="6">
    <source>
        <dbReference type="ARBA" id="ARBA00022723"/>
    </source>
</evidence>
<dbReference type="GO" id="GO:0005524">
    <property type="term" value="F:ATP binding"/>
    <property type="evidence" value="ECO:0007669"/>
    <property type="project" value="UniProtKB-UniRule"/>
</dbReference>
<comment type="subcellular location">
    <subcellularLocation>
        <location evidence="12">Cytoplasm</location>
    </subcellularLocation>
</comment>
<dbReference type="HAMAP" id="MF_00451">
    <property type="entry name" value="NDP_kinase"/>
    <property type="match status" value="1"/>
</dbReference>
<keyword evidence="11 12" id="KW-0546">Nucleotide metabolism</keyword>
<organism evidence="16 17">
    <name type="scientific">Candidatus Chisholmbacteria bacterium RIFCSPHIGHO2_01_FULL_48_12</name>
    <dbReference type="NCBI Taxonomy" id="1797589"/>
    <lineage>
        <taxon>Bacteria</taxon>
        <taxon>Candidatus Chisholmiibacteriota</taxon>
    </lineage>
</organism>
<dbReference type="GO" id="GO:0005737">
    <property type="term" value="C:cytoplasm"/>
    <property type="evidence" value="ECO:0007669"/>
    <property type="project" value="UniProtKB-SubCell"/>
</dbReference>
<dbReference type="GO" id="GO:0006228">
    <property type="term" value="P:UTP biosynthetic process"/>
    <property type="evidence" value="ECO:0007669"/>
    <property type="project" value="UniProtKB-UniRule"/>
</dbReference>
<evidence type="ECO:0000256" key="10">
    <source>
        <dbReference type="ARBA" id="ARBA00022842"/>
    </source>
</evidence>
<keyword evidence="12" id="KW-0597">Phosphoprotein</keyword>
<dbReference type="InterPro" id="IPR036850">
    <property type="entry name" value="NDK-like_dom_sf"/>
</dbReference>
<evidence type="ECO:0000256" key="5">
    <source>
        <dbReference type="ARBA" id="ARBA00022679"/>
    </source>
</evidence>
<dbReference type="InterPro" id="IPR001564">
    <property type="entry name" value="Nucleoside_diP_kinase"/>
</dbReference>
<evidence type="ECO:0000256" key="13">
    <source>
        <dbReference type="PROSITE-ProRule" id="PRU00706"/>
    </source>
</evidence>
<dbReference type="PROSITE" id="PS51374">
    <property type="entry name" value="NDPK_LIKE"/>
    <property type="match status" value="1"/>
</dbReference>
<feature type="binding site" evidence="12 13">
    <location>
        <position position="85"/>
    </location>
    <ligand>
        <name>ATP</name>
        <dbReference type="ChEBI" id="CHEBI:30616"/>
    </ligand>
</feature>
<comment type="similarity">
    <text evidence="2 12 13 14">Belongs to the NDK family.</text>
</comment>
<accession>A0A1G1VKP2</accession>
<dbReference type="Proteomes" id="UP000177324">
    <property type="component" value="Unassembled WGS sequence"/>
</dbReference>